<evidence type="ECO:0000256" key="10">
    <source>
        <dbReference type="SAM" id="SignalP"/>
    </source>
</evidence>
<dbReference type="Gene3D" id="2.40.170.20">
    <property type="entry name" value="TonB-dependent receptor, beta-barrel domain"/>
    <property type="match status" value="1"/>
</dbReference>
<comment type="caution">
    <text evidence="13">The sequence shown here is derived from an EMBL/GenBank/DDBJ whole genome shotgun (WGS) entry which is preliminary data.</text>
</comment>
<sequence>MFKKTLLAISVASLSMPLIAQESQTEDDAEVIKVVGQRGMLTSAIATQRAADTVNSVVTNATIGNLPDQNVAEAVRRLPGVNVLDDQGEGRFISVRGLDPELNAATLNGLRLPAPEGDTRAVALDVIPSELVESIEVIKTLIPEMDADTIGATVRINTISGNNREDFINVQAIASYNDLNEKYSPEYGIDFSRKLTDKLAIAGGFKVSERKTATDNLEMDGWDQTDGGTVYADAVEYRDYDVERERTGISLSLDFSASETTELFLRTLYSKFDDFENRRRLVFEMDEAPSAFSGETVTFDSADGEISVRRGLKDRFESQVIKTFEVGGETELNNGWEFEYAASYAEASENEYKTQDPTRFRRDFDEAGDLAVTFDYSDLTFSPFSVTSENFDFNDPSIYELNKVEFVDGTAQEEEVTLQFDAEREFVFNNGAEFEIKFGGKYRQKDKEVDVEIVEYSDFDTYTLAQVVGQQTYTLFDLGPLPDLAATRAFNNANLNSFGDVERLIVDSQLDDFIVEEDVLALFVQAGYETDKFLVIGGFRYEQTDTASSGNYVDSDSESVESRRFDKDYSNLLPSVAFKYELQDDVLLRGGVYQSIVRPKLGKLAPFLETNEDFEIEAGNPDLAPYEANNLDISLEYYFDEGAVVQAGIFYKDIDNFIVDQEFGPDDAPYNGVYNGVAFEEAVIPQNGETATVVGFEFAYNQAFESGLILVFNYTYTDSEADLSDRTIVLPSTSETTYNATVGYESGPFSTRFTYSYRDDYLDELGGDALEDRWVEDQTKMDVTASYDVSEQIQVFVKFANINDTDYVAYQKGPGRPRLLQYETYSWTGRFGVEVNF</sequence>
<dbReference type="RefSeq" id="WP_124027965.1">
    <property type="nucleotide sequence ID" value="NZ_JBHRSN010000006.1"/>
</dbReference>
<dbReference type="Gene3D" id="2.170.130.10">
    <property type="entry name" value="TonB-dependent receptor, plug domain"/>
    <property type="match status" value="1"/>
</dbReference>
<keyword evidence="4 8" id="KW-0812">Transmembrane</keyword>
<dbReference type="InterPro" id="IPR036942">
    <property type="entry name" value="Beta-barrel_TonB_sf"/>
</dbReference>
<dbReference type="OrthoDB" id="8727862at2"/>
<feature type="signal peptide" evidence="10">
    <location>
        <begin position="1"/>
        <end position="20"/>
    </location>
</feature>
<evidence type="ECO:0000256" key="2">
    <source>
        <dbReference type="ARBA" id="ARBA00022448"/>
    </source>
</evidence>
<protein>
    <submittedName>
        <fullName evidence="13">TonB-dependent receptor</fullName>
    </submittedName>
</protein>
<accession>A0A3N5ZAQ2</accession>
<evidence type="ECO:0000259" key="12">
    <source>
        <dbReference type="Pfam" id="PF07715"/>
    </source>
</evidence>
<dbReference type="InterPro" id="IPR012910">
    <property type="entry name" value="Plug_dom"/>
</dbReference>
<feature type="domain" description="TonB-dependent receptor plug" evidence="12">
    <location>
        <begin position="50"/>
        <end position="139"/>
    </location>
</feature>
<dbReference type="Proteomes" id="UP000275281">
    <property type="component" value="Unassembled WGS sequence"/>
</dbReference>
<keyword evidence="2 8" id="KW-0813">Transport</keyword>
<keyword evidence="13" id="KW-0675">Receptor</keyword>
<dbReference type="InterPro" id="IPR010104">
    <property type="entry name" value="TonB_rcpt_bac"/>
</dbReference>
<dbReference type="CDD" id="cd01347">
    <property type="entry name" value="ligand_gated_channel"/>
    <property type="match status" value="1"/>
</dbReference>
<keyword evidence="6 8" id="KW-0472">Membrane</keyword>
<dbReference type="Pfam" id="PF07715">
    <property type="entry name" value="Plug"/>
    <property type="match status" value="1"/>
</dbReference>
<gene>
    <name evidence="13" type="ORF">DRW07_11030</name>
</gene>
<keyword evidence="10" id="KW-0732">Signal</keyword>
<evidence type="ECO:0000256" key="5">
    <source>
        <dbReference type="ARBA" id="ARBA00023077"/>
    </source>
</evidence>
<keyword evidence="7 8" id="KW-0998">Cell outer membrane</keyword>
<dbReference type="PROSITE" id="PS52016">
    <property type="entry name" value="TONB_DEPENDENT_REC_3"/>
    <property type="match status" value="1"/>
</dbReference>
<feature type="domain" description="TonB-dependent receptor-like beta-barrel" evidence="11">
    <location>
        <begin position="375"/>
        <end position="801"/>
    </location>
</feature>
<dbReference type="InterPro" id="IPR000531">
    <property type="entry name" value="Beta-barrel_TonB"/>
</dbReference>
<evidence type="ECO:0000256" key="1">
    <source>
        <dbReference type="ARBA" id="ARBA00004571"/>
    </source>
</evidence>
<evidence type="ECO:0000259" key="11">
    <source>
        <dbReference type="Pfam" id="PF00593"/>
    </source>
</evidence>
<keyword evidence="5 9" id="KW-0798">TonB box</keyword>
<dbReference type="GO" id="GO:0009279">
    <property type="term" value="C:cell outer membrane"/>
    <property type="evidence" value="ECO:0007669"/>
    <property type="project" value="UniProtKB-SubCell"/>
</dbReference>
<keyword evidence="14" id="KW-1185">Reference proteome</keyword>
<comment type="subcellular location">
    <subcellularLocation>
        <location evidence="1 8">Cell outer membrane</location>
        <topology evidence="1 8">Multi-pass membrane protein</topology>
    </subcellularLocation>
</comment>
<dbReference type="SUPFAM" id="SSF56935">
    <property type="entry name" value="Porins"/>
    <property type="match status" value="1"/>
</dbReference>
<evidence type="ECO:0000256" key="7">
    <source>
        <dbReference type="ARBA" id="ARBA00023237"/>
    </source>
</evidence>
<keyword evidence="3 8" id="KW-1134">Transmembrane beta strand</keyword>
<feature type="chain" id="PRO_5018267973" evidence="10">
    <location>
        <begin position="21"/>
        <end position="837"/>
    </location>
</feature>
<dbReference type="AlphaFoldDB" id="A0A3N5ZAQ2"/>
<evidence type="ECO:0000256" key="4">
    <source>
        <dbReference type="ARBA" id="ARBA00022692"/>
    </source>
</evidence>
<evidence type="ECO:0000313" key="14">
    <source>
        <dbReference type="Proteomes" id="UP000275281"/>
    </source>
</evidence>
<dbReference type="PANTHER" id="PTHR40980">
    <property type="entry name" value="PLUG DOMAIN-CONTAINING PROTEIN"/>
    <property type="match status" value="1"/>
</dbReference>
<evidence type="ECO:0000313" key="13">
    <source>
        <dbReference type="EMBL" id="RPJ66608.1"/>
    </source>
</evidence>
<dbReference type="InterPro" id="IPR037066">
    <property type="entry name" value="Plug_dom_sf"/>
</dbReference>
<organism evidence="13 14">
    <name type="scientific">Alteromonas sediminis</name>
    <dbReference type="NCBI Taxonomy" id="2259342"/>
    <lineage>
        <taxon>Bacteria</taxon>
        <taxon>Pseudomonadati</taxon>
        <taxon>Pseudomonadota</taxon>
        <taxon>Gammaproteobacteria</taxon>
        <taxon>Alteromonadales</taxon>
        <taxon>Alteromonadaceae</taxon>
        <taxon>Alteromonas/Salinimonas group</taxon>
        <taxon>Alteromonas</taxon>
    </lineage>
</organism>
<dbReference type="InterPro" id="IPR039426">
    <property type="entry name" value="TonB-dep_rcpt-like"/>
</dbReference>
<dbReference type="PANTHER" id="PTHR40980:SF4">
    <property type="entry name" value="TONB-DEPENDENT RECEPTOR-LIKE BETA-BARREL DOMAIN-CONTAINING PROTEIN"/>
    <property type="match status" value="1"/>
</dbReference>
<name>A0A3N5ZAQ2_9ALTE</name>
<evidence type="ECO:0000256" key="3">
    <source>
        <dbReference type="ARBA" id="ARBA00022452"/>
    </source>
</evidence>
<evidence type="ECO:0000256" key="8">
    <source>
        <dbReference type="PROSITE-ProRule" id="PRU01360"/>
    </source>
</evidence>
<dbReference type="EMBL" id="RPOK01000003">
    <property type="protein sequence ID" value="RPJ66608.1"/>
    <property type="molecule type" value="Genomic_DNA"/>
</dbReference>
<evidence type="ECO:0000256" key="6">
    <source>
        <dbReference type="ARBA" id="ARBA00023136"/>
    </source>
</evidence>
<dbReference type="Pfam" id="PF00593">
    <property type="entry name" value="TonB_dep_Rec_b-barrel"/>
    <property type="match status" value="1"/>
</dbReference>
<proteinExistence type="inferred from homology"/>
<dbReference type="NCBIfam" id="TIGR01782">
    <property type="entry name" value="TonB-Xanth-Caul"/>
    <property type="match status" value="1"/>
</dbReference>
<reference evidence="13 14" key="1">
    <citation type="submission" date="2018-11" db="EMBL/GenBank/DDBJ databases">
        <authorList>
            <person name="Ye M.-Q."/>
            <person name="Du Z.-J."/>
        </authorList>
    </citation>
    <scope>NUCLEOTIDE SEQUENCE [LARGE SCALE GENOMIC DNA]</scope>
    <source>
        <strain evidence="13 14">U0105</strain>
    </source>
</reference>
<evidence type="ECO:0000256" key="9">
    <source>
        <dbReference type="RuleBase" id="RU003357"/>
    </source>
</evidence>
<comment type="similarity">
    <text evidence="8 9">Belongs to the TonB-dependent receptor family.</text>
</comment>